<name>A0A7W7GUI9_9ACTN</name>
<dbReference type="Pfam" id="PF22022">
    <property type="entry name" value="Phage_int_M"/>
    <property type="match status" value="1"/>
</dbReference>
<keyword evidence="3" id="KW-0233">DNA recombination</keyword>
<dbReference type="PANTHER" id="PTHR30349:SF64">
    <property type="entry name" value="PROPHAGE INTEGRASE INTD-RELATED"/>
    <property type="match status" value="1"/>
</dbReference>
<dbReference type="GO" id="GO:0006310">
    <property type="term" value="P:DNA recombination"/>
    <property type="evidence" value="ECO:0007669"/>
    <property type="project" value="UniProtKB-KW"/>
</dbReference>
<evidence type="ECO:0000256" key="1">
    <source>
        <dbReference type="ARBA" id="ARBA00008857"/>
    </source>
</evidence>
<reference evidence="5 6" key="1">
    <citation type="submission" date="2020-08" db="EMBL/GenBank/DDBJ databases">
        <title>Sequencing the genomes of 1000 actinobacteria strains.</title>
        <authorList>
            <person name="Klenk H.-P."/>
        </authorList>
    </citation>
    <scope>NUCLEOTIDE SEQUENCE [LARGE SCALE GENOMIC DNA]</scope>
    <source>
        <strain evidence="5 6">DSM 45809</strain>
    </source>
</reference>
<evidence type="ECO:0000259" key="4">
    <source>
        <dbReference type="PROSITE" id="PS51898"/>
    </source>
</evidence>
<evidence type="ECO:0000313" key="5">
    <source>
        <dbReference type="EMBL" id="MBB4738519.1"/>
    </source>
</evidence>
<gene>
    <name evidence="5" type="ORF">BJY16_001978</name>
</gene>
<dbReference type="Gene3D" id="1.10.443.10">
    <property type="entry name" value="Intergrase catalytic core"/>
    <property type="match status" value="1"/>
</dbReference>
<evidence type="ECO:0000256" key="3">
    <source>
        <dbReference type="ARBA" id="ARBA00023172"/>
    </source>
</evidence>
<sequence length="397" mass="44188">MARPPLPIGTYGTIRTEEIGPNRFRARARFRDYDGRIRDVEATDATSPAAIRKLKEKLRDRVAPNDDDITRETHVETLAKLWLEEVKAEERITPQTLDRYEISVRVSIVPAMGALRLREASVGRIDKFLRAVAQERPSAAKSAKVVLGQMFALAVRHGALPSNPVRDTGRLRNPRQQVVALDMEQLEKVRAAIREWQQPKPGKSGPRPSGDLADIVDLMLATGARIGEILALRWADLNLAADQATVTICGTIVYVRGKGFFRQEWTKSEAGFRKLVLPRFAVAMLLARKVSAADNPFDAIFASRRGTWLSPQNVRRQWRQARAEAGLEWVKPHTFRKTVATLIGNEVDADSAAAQLGHGDKAITKKHYIEEPAVAPDSSAILERLGGRPSKRRPRAA</sequence>
<accession>A0A7W7GUI9</accession>
<dbReference type="AlphaFoldDB" id="A0A7W7GUI9"/>
<keyword evidence="6" id="KW-1185">Reference proteome</keyword>
<feature type="domain" description="Tyr recombinase" evidence="4">
    <location>
        <begin position="176"/>
        <end position="384"/>
    </location>
</feature>
<dbReference type="EMBL" id="JACHNB010000001">
    <property type="protein sequence ID" value="MBB4738519.1"/>
    <property type="molecule type" value="Genomic_DNA"/>
</dbReference>
<dbReference type="CDD" id="cd01189">
    <property type="entry name" value="INT_ICEBs1_C_like"/>
    <property type="match status" value="1"/>
</dbReference>
<keyword evidence="2" id="KW-0238">DNA-binding</keyword>
<dbReference type="InterPro" id="IPR011010">
    <property type="entry name" value="DNA_brk_join_enz"/>
</dbReference>
<dbReference type="InterPro" id="IPR053876">
    <property type="entry name" value="Phage_int_M"/>
</dbReference>
<dbReference type="Pfam" id="PF00589">
    <property type="entry name" value="Phage_integrase"/>
    <property type="match status" value="1"/>
</dbReference>
<dbReference type="Gene3D" id="1.10.150.130">
    <property type="match status" value="1"/>
</dbReference>
<dbReference type="InterPro" id="IPR050090">
    <property type="entry name" value="Tyrosine_recombinase_XerCD"/>
</dbReference>
<proteinExistence type="inferred from homology"/>
<dbReference type="PROSITE" id="PS51898">
    <property type="entry name" value="TYR_RECOMBINASE"/>
    <property type="match status" value="1"/>
</dbReference>
<dbReference type="GO" id="GO:0015074">
    <property type="term" value="P:DNA integration"/>
    <property type="evidence" value="ECO:0007669"/>
    <property type="project" value="InterPro"/>
</dbReference>
<dbReference type="InterPro" id="IPR010998">
    <property type="entry name" value="Integrase_recombinase_N"/>
</dbReference>
<dbReference type="InterPro" id="IPR013762">
    <property type="entry name" value="Integrase-like_cat_sf"/>
</dbReference>
<protein>
    <submittedName>
        <fullName evidence="5">Integrase</fullName>
    </submittedName>
</protein>
<dbReference type="InterPro" id="IPR002104">
    <property type="entry name" value="Integrase_catalytic"/>
</dbReference>
<dbReference type="PANTHER" id="PTHR30349">
    <property type="entry name" value="PHAGE INTEGRASE-RELATED"/>
    <property type="match status" value="1"/>
</dbReference>
<comment type="similarity">
    <text evidence="1">Belongs to the 'phage' integrase family.</text>
</comment>
<evidence type="ECO:0000313" key="6">
    <source>
        <dbReference type="Proteomes" id="UP000546162"/>
    </source>
</evidence>
<organism evidence="5 6">
    <name type="scientific">Actinoplanes octamycinicus</name>
    <dbReference type="NCBI Taxonomy" id="135948"/>
    <lineage>
        <taxon>Bacteria</taxon>
        <taxon>Bacillati</taxon>
        <taxon>Actinomycetota</taxon>
        <taxon>Actinomycetes</taxon>
        <taxon>Micromonosporales</taxon>
        <taxon>Micromonosporaceae</taxon>
        <taxon>Actinoplanes</taxon>
    </lineage>
</organism>
<dbReference type="SUPFAM" id="SSF56349">
    <property type="entry name" value="DNA breaking-rejoining enzymes"/>
    <property type="match status" value="1"/>
</dbReference>
<evidence type="ECO:0000256" key="2">
    <source>
        <dbReference type="ARBA" id="ARBA00023125"/>
    </source>
</evidence>
<dbReference type="RefSeq" id="WP_185038916.1">
    <property type="nucleotide sequence ID" value="NZ_BAABFG010000005.1"/>
</dbReference>
<comment type="caution">
    <text evidence="5">The sequence shown here is derived from an EMBL/GenBank/DDBJ whole genome shotgun (WGS) entry which is preliminary data.</text>
</comment>
<dbReference type="Proteomes" id="UP000546162">
    <property type="component" value="Unassembled WGS sequence"/>
</dbReference>
<dbReference type="GO" id="GO:0003677">
    <property type="term" value="F:DNA binding"/>
    <property type="evidence" value="ECO:0007669"/>
    <property type="project" value="UniProtKB-KW"/>
</dbReference>